<sequence>MVLSFSSGRQGTLFVIVSKPRLLAGWYLMPRPDIQPGAYNALPHRGPEPLEFGRGKQPVQVGGCDAFVMDREPSPVRIVAQKFFPRLAAGR</sequence>
<accession>A0ABP0TSU1</accession>
<evidence type="ECO:0000313" key="1">
    <source>
        <dbReference type="EMBL" id="CAK9204178.1"/>
    </source>
</evidence>
<dbReference type="EMBL" id="OZ019906">
    <property type="protein sequence ID" value="CAK9204178.1"/>
    <property type="molecule type" value="Genomic_DNA"/>
</dbReference>
<organism evidence="1 2">
    <name type="scientific">Sphagnum troendelagicum</name>
    <dbReference type="NCBI Taxonomy" id="128251"/>
    <lineage>
        <taxon>Eukaryota</taxon>
        <taxon>Viridiplantae</taxon>
        <taxon>Streptophyta</taxon>
        <taxon>Embryophyta</taxon>
        <taxon>Bryophyta</taxon>
        <taxon>Sphagnophytina</taxon>
        <taxon>Sphagnopsida</taxon>
        <taxon>Sphagnales</taxon>
        <taxon>Sphagnaceae</taxon>
        <taxon>Sphagnum</taxon>
    </lineage>
</organism>
<evidence type="ECO:0000313" key="2">
    <source>
        <dbReference type="Proteomes" id="UP001497512"/>
    </source>
</evidence>
<gene>
    <name evidence="1" type="ORF">CSSPTR1EN2_LOCUS7256</name>
</gene>
<dbReference type="Proteomes" id="UP001497512">
    <property type="component" value="Chromosome 14"/>
</dbReference>
<keyword evidence="2" id="KW-1185">Reference proteome</keyword>
<name>A0ABP0TSU1_9BRYO</name>
<proteinExistence type="predicted"/>
<reference evidence="1" key="1">
    <citation type="submission" date="2024-02" db="EMBL/GenBank/DDBJ databases">
        <authorList>
            <consortium name="ELIXIR-Norway"/>
            <consortium name="Elixir Norway"/>
        </authorList>
    </citation>
    <scope>NUCLEOTIDE SEQUENCE</scope>
</reference>
<protein>
    <submittedName>
        <fullName evidence="1">Uncharacterized protein</fullName>
    </submittedName>
</protein>